<protein>
    <submittedName>
        <fullName evidence="3">Chromosome partition protein Smc</fullName>
    </submittedName>
</protein>
<comment type="caution">
    <text evidence="3">The sequence shown here is derived from an EMBL/GenBank/DDBJ whole genome shotgun (WGS) entry which is preliminary data.</text>
</comment>
<dbReference type="InterPro" id="IPR027417">
    <property type="entry name" value="P-loop_NTPase"/>
</dbReference>
<proteinExistence type="predicted"/>
<keyword evidence="1" id="KW-0175">Coiled coil</keyword>
<feature type="coiled-coil region" evidence="1">
    <location>
        <begin position="386"/>
        <end position="420"/>
    </location>
</feature>
<reference evidence="3" key="1">
    <citation type="submission" date="2016-10" db="EMBL/GenBank/DDBJ databases">
        <title>Sequence of Gallionella enrichment culture.</title>
        <authorList>
            <person name="Poehlein A."/>
            <person name="Muehling M."/>
            <person name="Daniel R."/>
        </authorList>
    </citation>
    <scope>NUCLEOTIDE SEQUENCE</scope>
</reference>
<dbReference type="PANTHER" id="PTHR32114">
    <property type="entry name" value="ABC TRANSPORTER ABCH.3"/>
    <property type="match status" value="1"/>
</dbReference>
<dbReference type="InterPro" id="IPR038729">
    <property type="entry name" value="Rad50/SbcC_AAA"/>
</dbReference>
<dbReference type="GO" id="GO:0006302">
    <property type="term" value="P:double-strand break repair"/>
    <property type="evidence" value="ECO:0007669"/>
    <property type="project" value="InterPro"/>
</dbReference>
<dbReference type="PANTHER" id="PTHR32114:SF2">
    <property type="entry name" value="ABC TRANSPORTER ABCH.3"/>
    <property type="match status" value="1"/>
</dbReference>
<evidence type="ECO:0000313" key="3">
    <source>
        <dbReference type="EMBL" id="OIR00550.1"/>
    </source>
</evidence>
<dbReference type="GO" id="GO:0016887">
    <property type="term" value="F:ATP hydrolysis activity"/>
    <property type="evidence" value="ECO:0007669"/>
    <property type="project" value="InterPro"/>
</dbReference>
<feature type="coiled-coil region" evidence="1">
    <location>
        <begin position="246"/>
        <end position="273"/>
    </location>
</feature>
<evidence type="ECO:0000259" key="2">
    <source>
        <dbReference type="Pfam" id="PF13476"/>
    </source>
</evidence>
<gene>
    <name evidence="3" type="primary">smc_17</name>
    <name evidence="3" type="ORF">GALL_174230</name>
</gene>
<accession>A0A1J5SKC8</accession>
<dbReference type="AlphaFoldDB" id="A0A1J5SKC8"/>
<dbReference type="EMBL" id="MLJW01000094">
    <property type="protein sequence ID" value="OIR00550.1"/>
    <property type="molecule type" value="Genomic_DNA"/>
</dbReference>
<feature type="domain" description="Rad50/SbcC-type AAA" evidence="2">
    <location>
        <begin position="20"/>
        <end position="55"/>
    </location>
</feature>
<organism evidence="3">
    <name type="scientific">mine drainage metagenome</name>
    <dbReference type="NCBI Taxonomy" id="410659"/>
    <lineage>
        <taxon>unclassified sequences</taxon>
        <taxon>metagenomes</taxon>
        <taxon>ecological metagenomes</taxon>
    </lineage>
</organism>
<evidence type="ECO:0000256" key="1">
    <source>
        <dbReference type="SAM" id="Coils"/>
    </source>
</evidence>
<dbReference type="Gene3D" id="3.40.50.300">
    <property type="entry name" value="P-loop containing nucleotide triphosphate hydrolases"/>
    <property type="match status" value="1"/>
</dbReference>
<name>A0A1J5SKC8_9ZZZZ</name>
<sequence>MKELRLKKLYLLSMLERAARKIEFDPKVTVIRGTNDTGKSSLIKSIYWCLGAEPAVINPRWKEANVTGLLEFTVDDIDYSILRMGNYFAIFDADGAIIEKTANVTKVLSPVISNILDFKLCLTSRSGESEIPPPAYCFLPFYVDQDHGWQQTWQSFAGLTQYANWRQHVIYYHSGIRPNEYFEANALLTVEKQKRATLEGERKVVDGAYSRIKERRKHAAIDFDPESYRRAINDLLKELAVLQEHRTTASSKLADLTNQRSLLEDQVKIAKSALEDFDKDYKFIRDDFSDNITCPTCGTEHENSFVHRFSLLEDHEACRKFVWGAAAKIDKLSRDIANGSNALGRTDFRLTKINALLQKKRGRIKLKDVIEAEGEKKAYTLMRAEVDRLTSQIEKLSFEIEKLEERLRSITDKKHQEEVEQFYLMEMTRFIDRLNVESLSPSDVESIDCKIKETGSDRPRAILAYVYAYIRTIRKYTTACMCPIVIDSPKQQDLDDKNAEAAFGLIFAEQPAGSQLILGTVSMHDVVHSGSEIVLTEKWHLLQADEFDEVYQYLKPKYDPVT</sequence>
<dbReference type="SUPFAM" id="SSF52540">
    <property type="entry name" value="P-loop containing nucleoside triphosphate hydrolases"/>
    <property type="match status" value="1"/>
</dbReference>
<dbReference type="Pfam" id="PF13476">
    <property type="entry name" value="AAA_23"/>
    <property type="match status" value="1"/>
</dbReference>